<keyword evidence="1" id="KW-0479">Metal-binding</keyword>
<keyword evidence="5" id="KW-0804">Transcription</keyword>
<evidence type="ECO:0000256" key="5">
    <source>
        <dbReference type="ARBA" id="ARBA00023163"/>
    </source>
</evidence>
<keyword evidence="6" id="KW-0539">Nucleus</keyword>
<dbReference type="InterPro" id="IPR036864">
    <property type="entry name" value="Zn2-C6_fun-type_DNA-bd_sf"/>
</dbReference>
<feature type="region of interest" description="Disordered" evidence="7">
    <location>
        <begin position="69"/>
        <end position="116"/>
    </location>
</feature>
<keyword evidence="3" id="KW-0805">Transcription regulation</keyword>
<feature type="compositionally biased region" description="Polar residues" evidence="7">
    <location>
        <begin position="90"/>
        <end position="107"/>
    </location>
</feature>
<name>A0ABP0C107_9PEZI</name>
<evidence type="ECO:0000256" key="4">
    <source>
        <dbReference type="ARBA" id="ARBA00023125"/>
    </source>
</evidence>
<feature type="domain" description="Zn(2)-C6 fungal-type" evidence="8">
    <location>
        <begin position="31"/>
        <end position="62"/>
    </location>
</feature>
<keyword evidence="10" id="KW-1185">Reference proteome</keyword>
<dbReference type="InterPro" id="IPR052073">
    <property type="entry name" value="Amide_Lactam_Regulators"/>
</dbReference>
<proteinExistence type="predicted"/>
<reference evidence="9 10" key="1">
    <citation type="submission" date="2024-01" db="EMBL/GenBank/DDBJ databases">
        <authorList>
            <person name="Allen C."/>
            <person name="Tagirdzhanova G."/>
        </authorList>
    </citation>
    <scope>NUCLEOTIDE SEQUENCE [LARGE SCALE GENOMIC DNA]</scope>
</reference>
<dbReference type="PANTHER" id="PTHR47171">
    <property type="entry name" value="FARA-RELATED"/>
    <property type="match status" value="1"/>
</dbReference>
<evidence type="ECO:0000313" key="10">
    <source>
        <dbReference type="Proteomes" id="UP001642482"/>
    </source>
</evidence>
<dbReference type="CDD" id="cd00067">
    <property type="entry name" value="GAL4"/>
    <property type="match status" value="1"/>
</dbReference>
<dbReference type="SMART" id="SM00066">
    <property type="entry name" value="GAL4"/>
    <property type="match status" value="1"/>
</dbReference>
<evidence type="ECO:0000313" key="9">
    <source>
        <dbReference type="EMBL" id="CAK7225702.1"/>
    </source>
</evidence>
<dbReference type="PROSITE" id="PS00463">
    <property type="entry name" value="ZN2_CY6_FUNGAL_1"/>
    <property type="match status" value="1"/>
</dbReference>
<feature type="region of interest" description="Disordered" evidence="7">
    <location>
        <begin position="1"/>
        <end position="33"/>
    </location>
</feature>
<sequence>MTYSTSPPSASSSTMRPSPASAASRRQQMHSCDVCRRRKVRCDSVNERRCTACKKSEVECRFTVGWRRQRRTKQQPQTPASKREDDRRPTSSPAVSCSCSQNKSSDNTTDDVPAPPESEVALSINIAENGLLRFFRDGLSSTTWGVFDMPDNVRVTYTGTHISNMSHLIKLDRPRPQYLVYPYPQIRPPLCGREALPSTVGSIPIPGPPSVRDIHSFPEKEIRDDFIDAYFDKVNPYFPVVDEADFRARYADPSNQPALVVLHAVLLVGAHVSSHSKAIHARHIVKAVLFRRAKCVFDMRHEHDRQHLVQAALLFTWHLQNGDTASSNSFYWLGVACRIAYGIGMHRDLMKDPLEPDRMPIQDRRMWRRIWWTLFQAETLSALEHGRPSAIRREDFDQAPLEEEDFRQVNGCISPKVQIAYCLRQNELCHLALDIVNLSAPGLSMSSEEKKRRVDKLNSQLVRWMLTVASSTKTDAFGEVYLRLNYHTLVIHLYRLSSSLSDSSLEDARRVGSSASGDIISCFETLCEKNMLAQCPFTAVTALTAAAIQIGKDVQQSLATNPLLAVHSLCLLDRVCVAAEHLSVFWPNVEGVRKVFRSLFERFTTALHGQQDMTADSVEEDSHLNMGLPPGVDDFGGVDWTDILGLTWQVGHHLDVDQSWDASLFGMD</sequence>
<comment type="caution">
    <text evidence="9">The sequence shown here is derived from an EMBL/GenBank/DDBJ whole genome shotgun (WGS) entry which is preliminary data.</text>
</comment>
<dbReference type="InterPro" id="IPR001138">
    <property type="entry name" value="Zn2Cys6_DnaBD"/>
</dbReference>
<dbReference type="Gene3D" id="4.10.240.10">
    <property type="entry name" value="Zn(2)-C6 fungal-type DNA-binding domain"/>
    <property type="match status" value="1"/>
</dbReference>
<evidence type="ECO:0000259" key="8">
    <source>
        <dbReference type="PROSITE" id="PS50048"/>
    </source>
</evidence>
<organism evidence="9 10">
    <name type="scientific">Sporothrix eucalyptigena</name>
    <dbReference type="NCBI Taxonomy" id="1812306"/>
    <lineage>
        <taxon>Eukaryota</taxon>
        <taxon>Fungi</taxon>
        <taxon>Dikarya</taxon>
        <taxon>Ascomycota</taxon>
        <taxon>Pezizomycotina</taxon>
        <taxon>Sordariomycetes</taxon>
        <taxon>Sordariomycetidae</taxon>
        <taxon>Ophiostomatales</taxon>
        <taxon>Ophiostomataceae</taxon>
        <taxon>Sporothrix</taxon>
    </lineage>
</organism>
<evidence type="ECO:0000256" key="2">
    <source>
        <dbReference type="ARBA" id="ARBA00022833"/>
    </source>
</evidence>
<dbReference type="SMART" id="SM00906">
    <property type="entry name" value="Fungal_trans"/>
    <property type="match status" value="1"/>
</dbReference>
<keyword evidence="2" id="KW-0862">Zinc</keyword>
<evidence type="ECO:0000256" key="1">
    <source>
        <dbReference type="ARBA" id="ARBA00022723"/>
    </source>
</evidence>
<dbReference type="Pfam" id="PF04082">
    <property type="entry name" value="Fungal_trans"/>
    <property type="match status" value="1"/>
</dbReference>
<keyword evidence="4" id="KW-0238">DNA-binding</keyword>
<accession>A0ABP0C107</accession>
<dbReference type="PROSITE" id="PS50048">
    <property type="entry name" value="ZN2_CY6_FUNGAL_2"/>
    <property type="match status" value="1"/>
</dbReference>
<dbReference type="Proteomes" id="UP001642482">
    <property type="component" value="Unassembled WGS sequence"/>
</dbReference>
<protein>
    <recommendedName>
        <fullName evidence="8">Zn(2)-C6 fungal-type domain-containing protein</fullName>
    </recommendedName>
</protein>
<dbReference type="PANTHER" id="PTHR47171:SF4">
    <property type="entry name" value="ACETAMIDASE REGULATORY PROTEIN"/>
    <property type="match status" value="1"/>
</dbReference>
<dbReference type="Pfam" id="PF00172">
    <property type="entry name" value="Zn_clus"/>
    <property type="match status" value="1"/>
</dbReference>
<gene>
    <name evidence="9" type="ORF">SEUCBS140593_005993</name>
</gene>
<evidence type="ECO:0000256" key="6">
    <source>
        <dbReference type="ARBA" id="ARBA00023242"/>
    </source>
</evidence>
<dbReference type="SUPFAM" id="SSF57701">
    <property type="entry name" value="Zn2/Cys6 DNA-binding domain"/>
    <property type="match status" value="1"/>
</dbReference>
<dbReference type="EMBL" id="CAWUHD010000061">
    <property type="protein sequence ID" value="CAK7225702.1"/>
    <property type="molecule type" value="Genomic_DNA"/>
</dbReference>
<feature type="compositionally biased region" description="Low complexity" evidence="7">
    <location>
        <begin position="1"/>
        <end position="26"/>
    </location>
</feature>
<dbReference type="InterPro" id="IPR007219">
    <property type="entry name" value="XnlR_reg_dom"/>
</dbReference>
<dbReference type="CDD" id="cd12148">
    <property type="entry name" value="fungal_TF_MHR"/>
    <property type="match status" value="1"/>
</dbReference>
<evidence type="ECO:0000256" key="7">
    <source>
        <dbReference type="SAM" id="MobiDB-lite"/>
    </source>
</evidence>
<evidence type="ECO:0000256" key="3">
    <source>
        <dbReference type="ARBA" id="ARBA00023015"/>
    </source>
</evidence>